<accession>A0A7J6WYA8</accession>
<dbReference type="EMBL" id="JABWDY010008614">
    <property type="protein sequence ID" value="KAF5202063.1"/>
    <property type="molecule type" value="Genomic_DNA"/>
</dbReference>
<dbReference type="GO" id="GO:0048364">
    <property type="term" value="P:root development"/>
    <property type="evidence" value="ECO:0007669"/>
    <property type="project" value="InterPro"/>
</dbReference>
<organism evidence="2 3">
    <name type="scientific">Thalictrum thalictroides</name>
    <name type="common">Rue-anemone</name>
    <name type="synonym">Anemone thalictroides</name>
    <dbReference type="NCBI Taxonomy" id="46969"/>
    <lineage>
        <taxon>Eukaryota</taxon>
        <taxon>Viridiplantae</taxon>
        <taxon>Streptophyta</taxon>
        <taxon>Embryophyta</taxon>
        <taxon>Tracheophyta</taxon>
        <taxon>Spermatophyta</taxon>
        <taxon>Magnoliopsida</taxon>
        <taxon>Ranunculales</taxon>
        <taxon>Ranunculaceae</taxon>
        <taxon>Thalictroideae</taxon>
        <taxon>Thalictrum</taxon>
    </lineage>
</organism>
<gene>
    <name evidence="2" type="ORF">FRX31_008347</name>
</gene>
<evidence type="ECO:0000313" key="2">
    <source>
        <dbReference type="EMBL" id="KAF5202063.1"/>
    </source>
</evidence>
<dbReference type="Proteomes" id="UP000554482">
    <property type="component" value="Unassembled WGS sequence"/>
</dbReference>
<keyword evidence="3" id="KW-1185">Reference proteome</keyword>
<dbReference type="OrthoDB" id="1701699at2759"/>
<dbReference type="AlphaFoldDB" id="A0A7J6WYA8"/>
<dbReference type="PANTHER" id="PTHR33070:SF129">
    <property type="entry name" value="DUF241 DOMAIN PROTEIN"/>
    <property type="match status" value="1"/>
</dbReference>
<evidence type="ECO:0000313" key="3">
    <source>
        <dbReference type="Proteomes" id="UP000554482"/>
    </source>
</evidence>
<keyword evidence="1" id="KW-0175">Coiled coil</keyword>
<dbReference type="GO" id="GO:0048367">
    <property type="term" value="P:shoot system development"/>
    <property type="evidence" value="ECO:0007669"/>
    <property type="project" value="InterPro"/>
</dbReference>
<proteinExistence type="predicted"/>
<sequence length="285" mass="31695">MVASPAIQKIAHHSRSISLPSKSHPLTLRVEEQLCRLRSSELATSSSSSVCHNLAGLQELYDCVDDLLQSSLAQNSISSGHGKCVDQILDGSLRVLDVCGNTRDILSEMKQSLQDLQSCVRRRSAESSVANEVSTYMISREKGNKMIHKCLKDMKKMENNVSIEENEIVIILREVEKITLAMFESTLSFISGTKAGTRSKRNSWNLVSKLMHIKLQEKNNTTEVVKADAALNILISRKPCKAVDVKNIQEPLETLEMSIEAVEVGLDCLFRSLIKTRVSLLNILN</sequence>
<dbReference type="Pfam" id="PF03087">
    <property type="entry name" value="BPS1"/>
    <property type="match status" value="1"/>
</dbReference>
<feature type="coiled-coil region" evidence="1">
    <location>
        <begin position="147"/>
        <end position="174"/>
    </location>
</feature>
<dbReference type="PANTHER" id="PTHR33070">
    <property type="entry name" value="OS06G0725500 PROTEIN"/>
    <property type="match status" value="1"/>
</dbReference>
<name>A0A7J6WYA8_THATH</name>
<evidence type="ECO:0000256" key="1">
    <source>
        <dbReference type="SAM" id="Coils"/>
    </source>
</evidence>
<dbReference type="InterPro" id="IPR004320">
    <property type="entry name" value="BPS1_pln"/>
</dbReference>
<reference evidence="2 3" key="1">
    <citation type="submission" date="2020-06" db="EMBL/GenBank/DDBJ databases">
        <title>Transcriptomic and genomic resources for Thalictrum thalictroides and T. hernandezii: Facilitating candidate gene discovery in an emerging model plant lineage.</title>
        <authorList>
            <person name="Arias T."/>
            <person name="Riano-Pachon D.M."/>
            <person name="Di Stilio V.S."/>
        </authorList>
    </citation>
    <scope>NUCLEOTIDE SEQUENCE [LARGE SCALE GENOMIC DNA]</scope>
    <source>
        <strain evidence="3">cv. WT478/WT964</strain>
        <tissue evidence="2">Leaves</tissue>
    </source>
</reference>
<comment type="caution">
    <text evidence="2">The sequence shown here is derived from an EMBL/GenBank/DDBJ whole genome shotgun (WGS) entry which is preliminary data.</text>
</comment>
<protein>
    <submittedName>
        <fullName evidence="2">Uncharacterized protein</fullName>
    </submittedName>
</protein>